<dbReference type="GO" id="GO:0050518">
    <property type="term" value="F:2-C-methyl-D-erythritol 4-phosphate cytidylyltransferase activity"/>
    <property type="evidence" value="ECO:0007669"/>
    <property type="project" value="UniProtKB-EC"/>
</dbReference>
<evidence type="ECO:0000256" key="1">
    <source>
        <dbReference type="ARBA" id="ARBA00001282"/>
    </source>
</evidence>
<feature type="site" description="Transition state stabilizer" evidence="7">
    <location>
        <position position="17"/>
    </location>
</feature>
<feature type="site" description="Positions MEP for the nucleophilic attack" evidence="7">
    <location>
        <position position="209"/>
    </location>
</feature>
<protein>
    <recommendedName>
        <fullName evidence="7">2-C-methyl-D-erythritol 4-phosphate cytidylyltransferase</fullName>
        <ecNumber evidence="7">2.7.7.60</ecNumber>
    </recommendedName>
    <alternativeName>
        <fullName evidence="7">4-diphosphocytidyl-2C-methyl-D-erythritol synthase</fullName>
    </alternativeName>
    <alternativeName>
        <fullName evidence="7">MEP cytidylyltransferase</fullName>
        <shortName evidence="7">MCT</shortName>
    </alternativeName>
</protein>
<keyword evidence="5 7" id="KW-0548">Nucleotidyltransferase</keyword>
<dbReference type="InterPro" id="IPR001228">
    <property type="entry name" value="IspD"/>
</dbReference>
<evidence type="ECO:0000313" key="9">
    <source>
        <dbReference type="Proteomes" id="UP001589769"/>
    </source>
</evidence>
<evidence type="ECO:0000313" key="8">
    <source>
        <dbReference type="EMBL" id="MFC0322190.1"/>
    </source>
</evidence>
<dbReference type="Pfam" id="PF01128">
    <property type="entry name" value="IspD"/>
    <property type="match status" value="1"/>
</dbReference>
<comment type="function">
    <text evidence="7">Catalyzes the formation of 4-diphosphocytidyl-2-C-methyl-D-erythritol from CTP and 2-C-methyl-D-erythritol 4-phosphate (MEP).</text>
</comment>
<reference evidence="8 9" key="1">
    <citation type="submission" date="2024-09" db="EMBL/GenBank/DDBJ databases">
        <authorList>
            <person name="Sun Q."/>
            <person name="Mori K."/>
        </authorList>
    </citation>
    <scope>NUCLEOTIDE SEQUENCE [LARGE SCALE GENOMIC DNA]</scope>
    <source>
        <strain evidence="8 9">CCM 7538</strain>
    </source>
</reference>
<name>A0ABV6HTJ6_9PAST</name>
<evidence type="ECO:0000256" key="4">
    <source>
        <dbReference type="ARBA" id="ARBA00022679"/>
    </source>
</evidence>
<dbReference type="EMBL" id="JBHLWA010000004">
    <property type="protein sequence ID" value="MFC0322190.1"/>
    <property type="molecule type" value="Genomic_DNA"/>
</dbReference>
<dbReference type="PROSITE" id="PS01295">
    <property type="entry name" value="ISPD"/>
    <property type="match status" value="1"/>
</dbReference>
<dbReference type="InterPro" id="IPR029044">
    <property type="entry name" value="Nucleotide-diphossugar_trans"/>
</dbReference>
<dbReference type="NCBIfam" id="TIGR00453">
    <property type="entry name" value="ispD"/>
    <property type="match status" value="1"/>
</dbReference>
<dbReference type="InterPro" id="IPR050088">
    <property type="entry name" value="IspD/TarI_cytidylyltransf_bact"/>
</dbReference>
<evidence type="ECO:0000256" key="7">
    <source>
        <dbReference type="HAMAP-Rule" id="MF_00108"/>
    </source>
</evidence>
<dbReference type="PANTHER" id="PTHR32125:SF4">
    <property type="entry name" value="2-C-METHYL-D-ERYTHRITOL 4-PHOSPHATE CYTIDYLYLTRANSFERASE, CHLOROPLASTIC"/>
    <property type="match status" value="1"/>
</dbReference>
<dbReference type="InterPro" id="IPR018294">
    <property type="entry name" value="ISPD_synthase_CS"/>
</dbReference>
<dbReference type="EC" id="2.7.7.60" evidence="7"/>
<comment type="caution">
    <text evidence="8">The sequence shown here is derived from an EMBL/GenBank/DDBJ whole genome shotgun (WGS) entry which is preliminary data.</text>
</comment>
<accession>A0ABV6HTJ6</accession>
<keyword evidence="9" id="KW-1185">Reference proteome</keyword>
<proteinExistence type="inferred from homology"/>
<comment type="pathway">
    <text evidence="2 7">Isoprenoid biosynthesis; isopentenyl diphosphate biosynthesis via DXP pathway; isopentenyl diphosphate from 1-deoxy-D-xylulose 5-phosphate: step 2/6.</text>
</comment>
<keyword evidence="6 7" id="KW-0414">Isoprene biosynthesis</keyword>
<sequence length="232" mass="26110">MTRHIIAIVPAAGIGSRMQADRPKQYLSLLGKTILQHTLEKLLSYPIFEKIIVAIAKDDPYLLHFPLKNHKKIQWVIGGETRDQSVLNALNEIDDNDVWVMVHDAARPCITSQDLDKLLAITDPQGAILAKPVVDTIKKSYVTTSEIEKTEDRSLLWHALTPQFFPAVALKQALIQAKNQGFTVTDEASAFELIGKHPLLVAGRSDNIKITRPEDLALAEFYLLQQQKEWQK</sequence>
<dbReference type="Proteomes" id="UP001589769">
    <property type="component" value="Unassembled WGS sequence"/>
</dbReference>
<keyword evidence="4 7" id="KW-0808">Transferase</keyword>
<feature type="site" description="Transition state stabilizer" evidence="7">
    <location>
        <position position="24"/>
    </location>
</feature>
<gene>
    <name evidence="7 8" type="primary">ispD</name>
    <name evidence="8" type="ORF">ACFFHT_01190</name>
</gene>
<comment type="similarity">
    <text evidence="3 7">Belongs to the IspD/TarI cytidylyltransferase family. IspD subfamily.</text>
</comment>
<dbReference type="RefSeq" id="WP_382372774.1">
    <property type="nucleotide sequence ID" value="NZ_JBHLWA010000004.1"/>
</dbReference>
<dbReference type="HAMAP" id="MF_00108">
    <property type="entry name" value="IspD"/>
    <property type="match status" value="1"/>
</dbReference>
<evidence type="ECO:0000256" key="6">
    <source>
        <dbReference type="ARBA" id="ARBA00023229"/>
    </source>
</evidence>
<organism evidence="8 9">
    <name type="scientific">Gallibacterium melopsittaci</name>
    <dbReference type="NCBI Taxonomy" id="516063"/>
    <lineage>
        <taxon>Bacteria</taxon>
        <taxon>Pseudomonadati</taxon>
        <taxon>Pseudomonadota</taxon>
        <taxon>Gammaproteobacteria</taxon>
        <taxon>Pasteurellales</taxon>
        <taxon>Pasteurellaceae</taxon>
        <taxon>Gallibacterium</taxon>
    </lineage>
</organism>
<comment type="catalytic activity">
    <reaction evidence="1 7">
        <text>2-C-methyl-D-erythritol 4-phosphate + CTP + H(+) = 4-CDP-2-C-methyl-D-erythritol + diphosphate</text>
        <dbReference type="Rhea" id="RHEA:13429"/>
        <dbReference type="ChEBI" id="CHEBI:15378"/>
        <dbReference type="ChEBI" id="CHEBI:33019"/>
        <dbReference type="ChEBI" id="CHEBI:37563"/>
        <dbReference type="ChEBI" id="CHEBI:57823"/>
        <dbReference type="ChEBI" id="CHEBI:58262"/>
        <dbReference type="EC" id="2.7.7.60"/>
    </reaction>
</comment>
<evidence type="ECO:0000256" key="5">
    <source>
        <dbReference type="ARBA" id="ARBA00022695"/>
    </source>
</evidence>
<dbReference type="Gene3D" id="3.90.550.10">
    <property type="entry name" value="Spore Coat Polysaccharide Biosynthesis Protein SpsA, Chain A"/>
    <property type="match status" value="1"/>
</dbReference>
<dbReference type="InterPro" id="IPR034683">
    <property type="entry name" value="IspD/TarI"/>
</dbReference>
<feature type="site" description="Positions MEP for the nucleophilic attack" evidence="7">
    <location>
        <position position="153"/>
    </location>
</feature>
<evidence type="ECO:0000256" key="3">
    <source>
        <dbReference type="ARBA" id="ARBA00009789"/>
    </source>
</evidence>
<dbReference type="PANTHER" id="PTHR32125">
    <property type="entry name" value="2-C-METHYL-D-ERYTHRITOL 4-PHOSPHATE CYTIDYLYLTRANSFERASE, CHLOROPLASTIC"/>
    <property type="match status" value="1"/>
</dbReference>
<dbReference type="CDD" id="cd02516">
    <property type="entry name" value="CDP-ME_synthetase"/>
    <property type="match status" value="1"/>
</dbReference>
<evidence type="ECO:0000256" key="2">
    <source>
        <dbReference type="ARBA" id="ARBA00004787"/>
    </source>
</evidence>
<dbReference type="SUPFAM" id="SSF53448">
    <property type="entry name" value="Nucleotide-diphospho-sugar transferases"/>
    <property type="match status" value="1"/>
</dbReference>